<dbReference type="PaxDb" id="882-DVU_1031"/>
<evidence type="ECO:0000313" key="1">
    <source>
        <dbReference type="EMBL" id="AAS95511.1"/>
    </source>
</evidence>
<name>Q72D98_NITV2</name>
<dbReference type="AlphaFoldDB" id="Q72D98"/>
<protein>
    <submittedName>
        <fullName evidence="1">Uncharacterized protein</fullName>
    </submittedName>
</protein>
<dbReference type="STRING" id="882.DVU_1031"/>
<sequence length="58" mass="6258">MVSLHVGVAGASCRDELVSKSSINIYRPFRANRQAVPCVVHGAMAWSGGSFFLYPDCV</sequence>
<dbReference type="KEGG" id="dvu:DVU_1031"/>
<proteinExistence type="predicted"/>
<evidence type="ECO:0000313" key="2">
    <source>
        <dbReference type="Proteomes" id="UP000002194"/>
    </source>
</evidence>
<dbReference type="Proteomes" id="UP000002194">
    <property type="component" value="Chromosome"/>
</dbReference>
<keyword evidence="2" id="KW-1185">Reference proteome</keyword>
<reference evidence="1 2" key="1">
    <citation type="journal article" date="2004" name="Nat. Biotechnol.">
        <title>The genome sequence of the anaerobic, sulfate-reducing bacterium Desulfovibrio vulgaris Hildenborough.</title>
        <authorList>
            <person name="Heidelberg J.F."/>
            <person name="Seshadri R."/>
            <person name="Haveman S.A."/>
            <person name="Hemme C.L."/>
            <person name="Paulsen I.T."/>
            <person name="Kolonay J.F."/>
            <person name="Eisen J.A."/>
            <person name="Ward N."/>
            <person name="Methe B."/>
            <person name="Brinkac L.M."/>
            <person name="Daugherty S.C."/>
            <person name="Deboy R.T."/>
            <person name="Dodson R.J."/>
            <person name="Durkin A.S."/>
            <person name="Madupu R."/>
            <person name="Nelson W.C."/>
            <person name="Sullivan S.A."/>
            <person name="Fouts D."/>
            <person name="Haft D.H."/>
            <person name="Selengut J."/>
            <person name="Peterson J.D."/>
            <person name="Davidsen T.M."/>
            <person name="Zafar N."/>
            <person name="Zhou L."/>
            <person name="Radune D."/>
            <person name="Dimitrov G."/>
            <person name="Hance M."/>
            <person name="Tran K."/>
            <person name="Khouri H."/>
            <person name="Gill J."/>
            <person name="Utterback T.R."/>
            <person name="Feldblyum T.V."/>
            <person name="Wall J.D."/>
            <person name="Voordouw G."/>
            <person name="Fraser C.M."/>
        </authorList>
    </citation>
    <scope>NUCLEOTIDE SEQUENCE [LARGE SCALE GENOMIC DNA]</scope>
    <source>
        <strain evidence="2">ATCC 29579 / DSM 644 / NCIMB 8303 / VKM B-1760 / Hildenborough</strain>
    </source>
</reference>
<dbReference type="EnsemblBacteria" id="AAS95511">
    <property type="protein sequence ID" value="AAS95511"/>
    <property type="gene ID" value="DVU_1031"/>
</dbReference>
<dbReference type="EMBL" id="AE017285">
    <property type="protein sequence ID" value="AAS95511.1"/>
    <property type="molecule type" value="Genomic_DNA"/>
</dbReference>
<organism evidence="1 2">
    <name type="scientific">Nitratidesulfovibrio vulgaris (strain ATCC 29579 / DSM 644 / CCUG 34227 / NCIMB 8303 / VKM B-1760 / Hildenborough)</name>
    <name type="common">Desulfovibrio vulgaris</name>
    <dbReference type="NCBI Taxonomy" id="882"/>
    <lineage>
        <taxon>Bacteria</taxon>
        <taxon>Pseudomonadati</taxon>
        <taxon>Thermodesulfobacteriota</taxon>
        <taxon>Desulfovibrionia</taxon>
        <taxon>Desulfovibrionales</taxon>
        <taxon>Desulfovibrionaceae</taxon>
        <taxon>Nitratidesulfovibrio</taxon>
    </lineage>
</organism>
<gene>
    <name evidence="1" type="ordered locus">DVU_1031</name>
</gene>
<accession>Q72D98</accession>
<dbReference type="HOGENOM" id="CLU_2972094_0_0_7"/>